<keyword evidence="2" id="KW-1133">Transmembrane helix</keyword>
<feature type="region of interest" description="Disordered" evidence="1">
    <location>
        <begin position="311"/>
        <end position="330"/>
    </location>
</feature>
<feature type="compositionally biased region" description="Polar residues" evidence="1">
    <location>
        <begin position="314"/>
        <end position="324"/>
    </location>
</feature>
<feature type="compositionally biased region" description="Basic and acidic residues" evidence="1">
    <location>
        <begin position="361"/>
        <end position="371"/>
    </location>
</feature>
<gene>
    <name evidence="3" type="ORF">PVAG01_00448</name>
</gene>
<organism evidence="3 4">
    <name type="scientific">Phlyctema vagabunda</name>
    <dbReference type="NCBI Taxonomy" id="108571"/>
    <lineage>
        <taxon>Eukaryota</taxon>
        <taxon>Fungi</taxon>
        <taxon>Dikarya</taxon>
        <taxon>Ascomycota</taxon>
        <taxon>Pezizomycotina</taxon>
        <taxon>Leotiomycetes</taxon>
        <taxon>Helotiales</taxon>
        <taxon>Dermateaceae</taxon>
        <taxon>Phlyctema</taxon>
    </lineage>
</organism>
<sequence length="511" mass="52434">MSDPPTTGPSLILTQHENAHREHLRSHQHHHQNLHHNHLHRRQEDDAAPAAATSVITEVTQTISVVQQINVDSNGSTFGVETHLAESTLSSSQALTDTPDAAASSTTAASPIVTSEALQPTSTEPGASASGATQSLSTSLGSAIPSSTLSIDPTFSSLSVISNSSSTFISSSSSFSSSLVSNSTTSSSTSSTSTSLTFLTSSSTSSFLSELSTSSQDSTTLSSSFSTTSPLPTSTGDSISGTGAGSAGASTGVESSSAPSSTSNASGDDTSDPATPTPVVVGSVVGSIAGFAVILLVLLVLLRWWKKKKGGHLSLSSTNPSTGTRGVDFGNPPVAPAGGMSERRSIVHAIPAALSSFTGINKRDRTSRQTDRTLSSTAGSERGFYRVSGRKLPSVLQHGGDGYGDSGQRENTMSGQSFYRDSQGFYGGDGGNAGRGSVLPNLVNPNRESAGGIPIMRPGPARTPVTQQGPFVFPSPPRTPPQPADMVGPDAIRRSNISQDGSHASRFTEEV</sequence>
<evidence type="ECO:0000256" key="2">
    <source>
        <dbReference type="SAM" id="Phobius"/>
    </source>
</evidence>
<name>A0ABR4PUJ7_9HELO</name>
<feature type="region of interest" description="Disordered" evidence="1">
    <location>
        <begin position="90"/>
        <end position="134"/>
    </location>
</feature>
<feature type="region of interest" description="Disordered" evidence="1">
    <location>
        <begin position="459"/>
        <end position="511"/>
    </location>
</feature>
<comment type="caution">
    <text evidence="3">The sequence shown here is derived from an EMBL/GenBank/DDBJ whole genome shotgun (WGS) entry which is preliminary data.</text>
</comment>
<keyword evidence="4" id="KW-1185">Reference proteome</keyword>
<accession>A0ABR4PUJ7</accession>
<feature type="compositionally biased region" description="Low complexity" evidence="1">
    <location>
        <begin position="216"/>
        <end position="266"/>
    </location>
</feature>
<evidence type="ECO:0000313" key="4">
    <source>
        <dbReference type="Proteomes" id="UP001629113"/>
    </source>
</evidence>
<reference evidence="3 4" key="1">
    <citation type="submission" date="2024-06" db="EMBL/GenBank/DDBJ databases">
        <title>Complete genome of Phlyctema vagabunda strain 19-DSS-EL-015.</title>
        <authorList>
            <person name="Fiorenzani C."/>
        </authorList>
    </citation>
    <scope>NUCLEOTIDE SEQUENCE [LARGE SCALE GENOMIC DNA]</scope>
    <source>
        <strain evidence="3 4">19-DSS-EL-015</strain>
    </source>
</reference>
<feature type="compositionally biased region" description="Low complexity" evidence="1">
    <location>
        <begin position="96"/>
        <end position="111"/>
    </location>
</feature>
<dbReference type="EMBL" id="JBFCZG010000001">
    <property type="protein sequence ID" value="KAL3426939.1"/>
    <property type="molecule type" value="Genomic_DNA"/>
</dbReference>
<dbReference type="Proteomes" id="UP001629113">
    <property type="component" value="Unassembled WGS sequence"/>
</dbReference>
<feature type="region of interest" description="Disordered" evidence="1">
    <location>
        <begin position="216"/>
        <end position="274"/>
    </location>
</feature>
<feature type="region of interest" description="Disordered" evidence="1">
    <location>
        <begin position="360"/>
        <end position="382"/>
    </location>
</feature>
<feature type="compositionally biased region" description="Basic residues" evidence="1">
    <location>
        <begin position="22"/>
        <end position="41"/>
    </location>
</feature>
<evidence type="ECO:0000256" key="1">
    <source>
        <dbReference type="SAM" id="MobiDB-lite"/>
    </source>
</evidence>
<proteinExistence type="predicted"/>
<protein>
    <submittedName>
        <fullName evidence="3">Uncharacterized protein</fullName>
    </submittedName>
</protein>
<keyword evidence="2" id="KW-0472">Membrane</keyword>
<feature type="compositionally biased region" description="Polar residues" evidence="1">
    <location>
        <begin position="112"/>
        <end position="134"/>
    </location>
</feature>
<feature type="transmembrane region" description="Helical" evidence="2">
    <location>
        <begin position="279"/>
        <end position="302"/>
    </location>
</feature>
<feature type="compositionally biased region" description="Pro residues" evidence="1">
    <location>
        <begin position="473"/>
        <end position="483"/>
    </location>
</feature>
<feature type="region of interest" description="Disordered" evidence="1">
    <location>
        <begin position="19"/>
        <end position="51"/>
    </location>
</feature>
<evidence type="ECO:0000313" key="3">
    <source>
        <dbReference type="EMBL" id="KAL3426939.1"/>
    </source>
</evidence>
<keyword evidence="2" id="KW-0812">Transmembrane</keyword>